<evidence type="ECO:0000259" key="3">
    <source>
        <dbReference type="Pfam" id="PF12034"/>
    </source>
</evidence>
<dbReference type="SUPFAM" id="SSF49452">
    <property type="entry name" value="Starch-binding domain-like"/>
    <property type="match status" value="1"/>
</dbReference>
<evidence type="ECO:0000256" key="1">
    <source>
        <dbReference type="SAM" id="MobiDB-lite"/>
    </source>
</evidence>
<sequence>MKTAFLRYLCGVLLCLASSAWAREGSVSGTVLQAQGQQPLSGVKVSAQSPVLPAPRSVVTDARGHYVLASLPVGLYTLRFEKESFQPVTRTDVRVEAGQALALKVELASVGTGAVAHSFSPLAPLAPPQRWESDGIAWMATARSGDIRDRAPPWVLPQESPLSTNLTNSSVAIPTSKLLRDSDTRGFGVNPTIDTEEERISTYPLRVSTASYVLTKGYLERDTLPPEESVRVEDFVNSFDLGDPGDVVGPFKVQVEGYPSPSRKGYHVVRVSLSSLEAFSDVGVQLEFDRRVVARYRLVGYEQTSATPEPLDDDAEPEAVPMKSGASVTAVYEVKLIGPGISFATVRVLYEFGENTNWRRAYKYLPSSTLRSSSARAAPETRLAYVAAAFAEKLRGSHWTRSLDWARLHALWQDIGAPLTSRPDVVELGALIKKAGSLDHRKDREGSLSNLDPDASPITGK</sequence>
<protein>
    <submittedName>
        <fullName evidence="5">von Willebrand factor type A domain-containing protein</fullName>
    </submittedName>
</protein>
<feature type="domain" description="Uncharacterised protein YfbK N-terminal" evidence="4">
    <location>
        <begin position="188"/>
        <end position="270"/>
    </location>
</feature>
<proteinExistence type="predicted"/>
<feature type="chain" id="PRO_5046484302" evidence="2">
    <location>
        <begin position="23"/>
        <end position="461"/>
    </location>
</feature>
<keyword evidence="6" id="KW-1185">Reference proteome</keyword>
<evidence type="ECO:0000256" key="2">
    <source>
        <dbReference type="SAM" id="SignalP"/>
    </source>
</evidence>
<evidence type="ECO:0000313" key="6">
    <source>
        <dbReference type="Proteomes" id="UP000663090"/>
    </source>
</evidence>
<feature type="signal peptide" evidence="2">
    <location>
        <begin position="1"/>
        <end position="22"/>
    </location>
</feature>
<dbReference type="Pfam" id="PF13620">
    <property type="entry name" value="CarboxypepD_reg"/>
    <property type="match status" value="1"/>
</dbReference>
<dbReference type="InterPro" id="IPR022156">
    <property type="entry name" value="Uncharacterised_YfbK_N"/>
</dbReference>
<dbReference type="Pfam" id="PF12034">
    <property type="entry name" value="YfbK_C"/>
    <property type="match status" value="1"/>
</dbReference>
<feature type="domain" description="Uncharacterized protein YfbK C-terminal" evidence="3">
    <location>
        <begin position="280"/>
        <end position="337"/>
    </location>
</feature>
<gene>
    <name evidence="5" type="ORF">JY572_32235</name>
</gene>
<name>A0ABX7N3B8_9BACT</name>
<feature type="region of interest" description="Disordered" evidence="1">
    <location>
        <begin position="440"/>
        <end position="461"/>
    </location>
</feature>
<dbReference type="EMBL" id="CP071091">
    <property type="protein sequence ID" value="QSQ12981.1"/>
    <property type="molecule type" value="Genomic_DNA"/>
</dbReference>
<dbReference type="Proteomes" id="UP000663090">
    <property type="component" value="Chromosome"/>
</dbReference>
<dbReference type="InterPro" id="IPR021908">
    <property type="entry name" value="YfbK_C"/>
</dbReference>
<keyword evidence="2" id="KW-0732">Signal</keyword>
<reference evidence="5 6" key="1">
    <citation type="submission" date="2021-02" db="EMBL/GenBank/DDBJ databases">
        <title>De Novo genome assembly of isolated myxobacteria.</title>
        <authorList>
            <person name="Stevens D.C."/>
        </authorList>
    </citation>
    <scope>NUCLEOTIDE SEQUENCE [LARGE SCALE GENOMIC DNA]</scope>
    <source>
        <strain evidence="5 6">SCHIC003</strain>
    </source>
</reference>
<dbReference type="Pfam" id="PF12450">
    <property type="entry name" value="vWF_A"/>
    <property type="match status" value="1"/>
</dbReference>
<dbReference type="RefSeq" id="WP_206714687.1">
    <property type="nucleotide sequence ID" value="NZ_CP071091.1"/>
</dbReference>
<organism evidence="5 6">
    <name type="scientific">Myxococcus landrumensis</name>
    <dbReference type="NCBI Taxonomy" id="2813577"/>
    <lineage>
        <taxon>Bacteria</taxon>
        <taxon>Pseudomonadati</taxon>
        <taxon>Myxococcota</taxon>
        <taxon>Myxococcia</taxon>
        <taxon>Myxococcales</taxon>
        <taxon>Cystobacterineae</taxon>
        <taxon>Myxococcaceae</taxon>
        <taxon>Myxococcus</taxon>
    </lineage>
</organism>
<dbReference type="InterPro" id="IPR013784">
    <property type="entry name" value="Carb-bd-like_fold"/>
</dbReference>
<evidence type="ECO:0000313" key="5">
    <source>
        <dbReference type="EMBL" id="QSQ12981.1"/>
    </source>
</evidence>
<accession>A0ABX7N3B8</accession>
<evidence type="ECO:0000259" key="4">
    <source>
        <dbReference type="Pfam" id="PF12450"/>
    </source>
</evidence>
<dbReference type="Gene3D" id="2.60.40.1120">
    <property type="entry name" value="Carboxypeptidase-like, regulatory domain"/>
    <property type="match status" value="1"/>
</dbReference>